<feature type="chain" id="PRO_5013130255" description="DUF4861 domain-containing protein" evidence="1">
    <location>
        <begin position="33"/>
        <end position="412"/>
    </location>
</feature>
<dbReference type="OrthoDB" id="2540540at2"/>
<evidence type="ECO:0000256" key="1">
    <source>
        <dbReference type="SAM" id="SignalP"/>
    </source>
</evidence>
<sequence length="412" mass="45599">MQVHLFNPFYKSFGLCTLGSLFLLFFSCGDPAAGSFTVQNDTDLPAGTLLSVSLPTDTECCTDMKLKAVDSGNELELQQASTGEIYFLLDAPLAAGTSREYELVPVSGSETTGLHTEQTETGLDISSAGHPVLTYNTATLSPPEGLPDYYQRSGFIHPFYSPSGKVLTDGFPAGHTHQHGIFFAWVNTTYRGDFTDFWNQQKETGTVAFRELTTSESGPVFAYFQSRHEAISLQHGPVLDETWDVKTYAIPDYHVIDLTTTQQIIGKDTLFINKYHYGGMGIRLAAEWNEVDSTRYTGPMQVLTSKGVTNRDSANHSRPNWTAVYGQIDGSVSGVAMFDHPSNFRHPQPVRVHPSMPYFVQTPMLEAAFEQVPGETYSYTYRILSFDGEPDAAQLDAMWEAYASEAAVSWKE</sequence>
<evidence type="ECO:0000313" key="2">
    <source>
        <dbReference type="EMBL" id="PHN05562.1"/>
    </source>
</evidence>
<accession>A0A2D0NAL8</accession>
<dbReference type="InterPro" id="IPR029475">
    <property type="entry name" value="DUF6807"/>
</dbReference>
<evidence type="ECO:0008006" key="4">
    <source>
        <dbReference type="Google" id="ProtNLM"/>
    </source>
</evidence>
<feature type="signal peptide" evidence="1">
    <location>
        <begin position="1"/>
        <end position="32"/>
    </location>
</feature>
<gene>
    <name evidence="2" type="ORF">CRP01_16355</name>
</gene>
<proteinExistence type="predicted"/>
<reference evidence="2 3" key="1">
    <citation type="submission" date="2017-10" db="EMBL/GenBank/DDBJ databases">
        <title>The draft genome sequence of Lewinella nigricans NBRC 102662.</title>
        <authorList>
            <person name="Wang K."/>
        </authorList>
    </citation>
    <scope>NUCLEOTIDE SEQUENCE [LARGE SCALE GENOMIC DNA]</scope>
    <source>
        <strain evidence="2 3">NBRC 102662</strain>
    </source>
</reference>
<evidence type="ECO:0000313" key="3">
    <source>
        <dbReference type="Proteomes" id="UP000223913"/>
    </source>
</evidence>
<keyword evidence="1" id="KW-0732">Signal</keyword>
<comment type="caution">
    <text evidence="2">The sequence shown here is derived from an EMBL/GenBank/DDBJ whole genome shotgun (WGS) entry which is preliminary data.</text>
</comment>
<dbReference type="EMBL" id="PDUD01000021">
    <property type="protein sequence ID" value="PHN05562.1"/>
    <property type="molecule type" value="Genomic_DNA"/>
</dbReference>
<organism evidence="2 3">
    <name type="scientific">Flavilitoribacter nigricans (strain ATCC 23147 / DSM 23189 / NBRC 102662 / NCIMB 1420 / SS-2)</name>
    <name type="common">Lewinella nigricans</name>
    <dbReference type="NCBI Taxonomy" id="1122177"/>
    <lineage>
        <taxon>Bacteria</taxon>
        <taxon>Pseudomonadati</taxon>
        <taxon>Bacteroidota</taxon>
        <taxon>Saprospiria</taxon>
        <taxon>Saprospirales</taxon>
        <taxon>Lewinellaceae</taxon>
        <taxon>Flavilitoribacter</taxon>
    </lineage>
</organism>
<keyword evidence="3" id="KW-1185">Reference proteome</keyword>
<dbReference type="Pfam" id="PF14100">
    <property type="entry name" value="DUF6807"/>
    <property type="match status" value="1"/>
</dbReference>
<dbReference type="Proteomes" id="UP000223913">
    <property type="component" value="Unassembled WGS sequence"/>
</dbReference>
<dbReference type="AlphaFoldDB" id="A0A2D0NAL8"/>
<dbReference type="RefSeq" id="WP_099151139.1">
    <property type="nucleotide sequence ID" value="NZ_PDUD01000021.1"/>
</dbReference>
<name>A0A2D0NAL8_FLAN2</name>
<protein>
    <recommendedName>
        <fullName evidence="4">DUF4861 domain-containing protein</fullName>
    </recommendedName>
</protein>